<dbReference type="PROSITE" id="PS51203">
    <property type="entry name" value="CS"/>
    <property type="match status" value="1"/>
</dbReference>
<dbReference type="InterPro" id="IPR008978">
    <property type="entry name" value="HSP20-like_chaperone"/>
</dbReference>
<dbReference type="InterPro" id="IPR007052">
    <property type="entry name" value="CS_dom"/>
</dbReference>
<feature type="repeat" description="TPR" evidence="4">
    <location>
        <begin position="70"/>
        <end position="103"/>
    </location>
</feature>
<dbReference type="Gene3D" id="1.25.40.10">
    <property type="entry name" value="Tetratricopeptide repeat domain"/>
    <property type="match status" value="1"/>
</dbReference>
<accession>A0ABQ7E1G9</accession>
<dbReference type="Pfam" id="PF05002">
    <property type="entry name" value="SGS"/>
    <property type="match status" value="1"/>
</dbReference>
<dbReference type="InterPro" id="IPR011990">
    <property type="entry name" value="TPR-like_helical_dom_sf"/>
</dbReference>
<dbReference type="PANTHER" id="PTHR45862">
    <property type="entry name" value="PROTEIN SGT1 HOMOLOG"/>
    <property type="match status" value="1"/>
</dbReference>
<protein>
    <submittedName>
        <fullName evidence="7">Uncharacterized protein</fullName>
    </submittedName>
</protein>
<dbReference type="InterPro" id="IPR019734">
    <property type="entry name" value="TPR_rpt"/>
</dbReference>
<dbReference type="Pfam" id="PF07719">
    <property type="entry name" value="TPR_2"/>
    <property type="match status" value="1"/>
</dbReference>
<dbReference type="PROSITE" id="PS51048">
    <property type="entry name" value="SGS"/>
    <property type="match status" value="1"/>
</dbReference>
<comment type="caution">
    <text evidence="7">The sequence shown here is derived from an EMBL/GenBank/DDBJ whole genome shotgun (WGS) entry which is preliminary data.</text>
</comment>
<dbReference type="SMART" id="SM00028">
    <property type="entry name" value="TPR"/>
    <property type="match status" value="3"/>
</dbReference>
<feature type="repeat" description="TPR" evidence="4">
    <location>
        <begin position="36"/>
        <end position="69"/>
    </location>
</feature>
<comment type="similarity">
    <text evidence="1">Belongs to the SGT1 family.</text>
</comment>
<evidence type="ECO:0000313" key="8">
    <source>
        <dbReference type="Proteomes" id="UP000266723"/>
    </source>
</evidence>
<dbReference type="Proteomes" id="UP000266723">
    <property type="component" value="Unassembled WGS sequence"/>
</dbReference>
<evidence type="ECO:0000256" key="4">
    <source>
        <dbReference type="PROSITE-ProRule" id="PRU00339"/>
    </source>
</evidence>
<organism evidence="7 8">
    <name type="scientific">Brassica cretica</name>
    <name type="common">Mustard</name>
    <dbReference type="NCBI Taxonomy" id="69181"/>
    <lineage>
        <taxon>Eukaryota</taxon>
        <taxon>Viridiplantae</taxon>
        <taxon>Streptophyta</taxon>
        <taxon>Embryophyta</taxon>
        <taxon>Tracheophyta</taxon>
        <taxon>Spermatophyta</taxon>
        <taxon>Magnoliopsida</taxon>
        <taxon>eudicotyledons</taxon>
        <taxon>Gunneridae</taxon>
        <taxon>Pentapetalae</taxon>
        <taxon>rosids</taxon>
        <taxon>malvids</taxon>
        <taxon>Brassicales</taxon>
        <taxon>Brassicaceae</taxon>
        <taxon>Brassiceae</taxon>
        <taxon>Brassica</taxon>
    </lineage>
</organism>
<dbReference type="InterPro" id="IPR044563">
    <property type="entry name" value="Sgt1-like"/>
</dbReference>
<dbReference type="SUPFAM" id="SSF48452">
    <property type="entry name" value="TPR-like"/>
    <property type="match status" value="1"/>
</dbReference>
<evidence type="ECO:0000256" key="3">
    <source>
        <dbReference type="ARBA" id="ARBA00022803"/>
    </source>
</evidence>
<name>A0ABQ7E1G9_BRACR</name>
<dbReference type="SUPFAM" id="SSF49764">
    <property type="entry name" value="HSP20-like chaperones"/>
    <property type="match status" value="1"/>
</dbReference>
<evidence type="ECO:0000313" key="7">
    <source>
        <dbReference type="EMBL" id="KAF3590749.1"/>
    </source>
</evidence>
<dbReference type="Pfam" id="PF04969">
    <property type="entry name" value="CS"/>
    <property type="match status" value="1"/>
</dbReference>
<evidence type="ECO:0000256" key="1">
    <source>
        <dbReference type="ARBA" id="ARBA00008509"/>
    </source>
</evidence>
<dbReference type="CDD" id="cd06466">
    <property type="entry name" value="p23_CS_SGT1_like"/>
    <property type="match status" value="1"/>
</dbReference>
<sequence>MAKELAAQAKEAFVDDDFDVAVDLYSKAIDLDPNCADLFADRAQAYIKLQNFTEAVADAKKALELDPSLTKAYLRKGTACMKLEEYRTAKTAFEKGVSIAPSESKFKKLIDECNLRIAEEEKDLVQPPVKVDQTPVPAEPAKPKFRHEYYQKPEEVVVTVFAKGIPKQNVNIDFGEQILSVVIDVPGEEAYHLQPRLFGKIVPEKCRYQVMSTKIEIRLAKVEIITWASLEHGKGPAVLPKPDVSTEVSVRPAYPSSKKVKDWDKIEAEVKKQEKDEKLEGDAALNKFFREIYSNADEDMRRAMSKSFVESNGTVLSTDWKEVGTKKIESTPPDGMELKKWEI</sequence>
<evidence type="ECO:0000259" key="6">
    <source>
        <dbReference type="PROSITE" id="PS51203"/>
    </source>
</evidence>
<feature type="domain" description="CS" evidence="6">
    <location>
        <begin position="142"/>
        <end position="231"/>
    </location>
</feature>
<keyword evidence="3 4" id="KW-0802">TPR repeat</keyword>
<dbReference type="EMBL" id="QGKV02000299">
    <property type="protein sequence ID" value="KAF3590749.1"/>
    <property type="molecule type" value="Genomic_DNA"/>
</dbReference>
<evidence type="ECO:0000256" key="2">
    <source>
        <dbReference type="ARBA" id="ARBA00022737"/>
    </source>
</evidence>
<dbReference type="InterPro" id="IPR007699">
    <property type="entry name" value="SGS_dom"/>
</dbReference>
<dbReference type="Pfam" id="PF13181">
    <property type="entry name" value="TPR_8"/>
    <property type="match status" value="1"/>
</dbReference>
<dbReference type="Gene3D" id="2.60.40.790">
    <property type="match status" value="1"/>
</dbReference>
<reference evidence="7 8" key="1">
    <citation type="journal article" date="2020" name="BMC Genomics">
        <title>Intraspecific diversification of the crop wild relative Brassica cretica Lam. using demographic model selection.</title>
        <authorList>
            <person name="Kioukis A."/>
            <person name="Michalopoulou V.A."/>
            <person name="Briers L."/>
            <person name="Pirintsos S."/>
            <person name="Studholme D.J."/>
            <person name="Pavlidis P."/>
            <person name="Sarris P.F."/>
        </authorList>
    </citation>
    <scope>NUCLEOTIDE SEQUENCE [LARGE SCALE GENOMIC DNA]</scope>
    <source>
        <strain evidence="8">cv. PFS-1207/04</strain>
    </source>
</reference>
<gene>
    <name evidence="7" type="ORF">DY000_02027169</name>
</gene>
<feature type="repeat" description="TPR" evidence="4">
    <location>
        <begin position="2"/>
        <end position="35"/>
    </location>
</feature>
<keyword evidence="8" id="KW-1185">Reference proteome</keyword>
<feature type="domain" description="SGS" evidence="5">
    <location>
        <begin position="253"/>
        <end position="343"/>
    </location>
</feature>
<dbReference type="InterPro" id="IPR013105">
    <property type="entry name" value="TPR_2"/>
</dbReference>
<evidence type="ECO:0000259" key="5">
    <source>
        <dbReference type="PROSITE" id="PS51048"/>
    </source>
</evidence>
<keyword evidence="2" id="KW-0677">Repeat</keyword>
<proteinExistence type="inferred from homology"/>
<dbReference type="PROSITE" id="PS50005">
    <property type="entry name" value="TPR"/>
    <property type="match status" value="3"/>
</dbReference>